<keyword evidence="1" id="KW-0472">Membrane</keyword>
<proteinExistence type="predicted"/>
<keyword evidence="1" id="KW-0812">Transmembrane</keyword>
<evidence type="ECO:0000313" key="2">
    <source>
        <dbReference type="EMBL" id="CEK41964.1"/>
    </source>
</evidence>
<sequence>MTGILVNIGLFLAAVLAVSFNPRAERAAGDRAGLIQQAVFVALVSDLFLFSLNETIRETGVLYGLAFSLIPLAAGAVVLSCMRSPKL</sequence>
<feature type="transmembrane region" description="Helical" evidence="1">
    <location>
        <begin position="33"/>
        <end position="53"/>
    </location>
</feature>
<dbReference type="EMBL" id="LN713926">
    <property type="protein sequence ID" value="CEK41964.1"/>
    <property type="molecule type" value="Genomic_DNA"/>
</dbReference>
<accession>A0A0G4E464</accession>
<keyword evidence="2" id="KW-0614">Plasmid</keyword>
<dbReference type="AlphaFoldDB" id="A0A0G4E464"/>
<reference evidence="2" key="2">
    <citation type="submission" date="2015-06" db="EMBL/GenBank/DDBJ databases">
        <title>Environmentally co-occuring mercury resistance plasmids are genetically and phenotypically diverse and confer variable context-dependent fitness effects.</title>
        <authorList>
            <person name="Hall J.P.J."/>
            <person name="Harrison E."/>
            <person name="Lilley A.K."/>
            <person name="Paterson S."/>
            <person name="Spiers A.J."/>
            <person name="Brockhurst M.A."/>
        </authorList>
    </citation>
    <scope>NUCLEOTIDE SEQUENCE [LARGE SCALE GENOMIC DNA]</scope>
    <source>
        <strain evidence="2">SBW25</strain>
        <plasmid evidence="2">pQBR57</plasmid>
    </source>
</reference>
<keyword evidence="1" id="KW-1133">Transmembrane helix</keyword>
<reference evidence="2" key="1">
    <citation type="submission" date="2014-12" db="EMBL/GenBank/DDBJ databases">
        <authorList>
            <person name="Hall J."/>
        </authorList>
    </citation>
    <scope>NUCLEOTIDE SEQUENCE [LARGE SCALE GENOMIC DNA]</scope>
    <source>
        <strain evidence="2">SBW25</strain>
        <plasmid evidence="2">pQBR57</plasmid>
    </source>
</reference>
<feature type="transmembrane region" description="Helical" evidence="1">
    <location>
        <begin position="60"/>
        <end position="79"/>
    </location>
</feature>
<gene>
    <name evidence="2" type="ORF">PQBR57_0011</name>
</gene>
<geneLocation type="plasmid" evidence="2">
    <name>pQBR57</name>
</geneLocation>
<dbReference type="RefSeq" id="WP_192963189.1">
    <property type="nucleotide sequence ID" value="NZ_LN713926.1"/>
</dbReference>
<protein>
    <submittedName>
        <fullName evidence="2">Uncharacterized protein</fullName>
    </submittedName>
</protein>
<name>A0A0G4E464_PSEFS</name>
<evidence type="ECO:0000256" key="1">
    <source>
        <dbReference type="SAM" id="Phobius"/>
    </source>
</evidence>
<organism evidence="2">
    <name type="scientific">Pseudomonas fluorescens (strain SBW25)</name>
    <dbReference type="NCBI Taxonomy" id="216595"/>
    <lineage>
        <taxon>Bacteria</taxon>
        <taxon>Pseudomonadati</taxon>
        <taxon>Pseudomonadota</taxon>
        <taxon>Gammaproteobacteria</taxon>
        <taxon>Pseudomonadales</taxon>
        <taxon>Pseudomonadaceae</taxon>
        <taxon>Pseudomonas</taxon>
    </lineage>
</organism>